<keyword evidence="3" id="KW-0804">Transcription</keyword>
<comment type="caution">
    <text evidence="6">The sequence shown here is derived from an EMBL/GenBank/DDBJ whole genome shotgun (WGS) entry which is preliminary data.</text>
</comment>
<evidence type="ECO:0000259" key="5">
    <source>
        <dbReference type="PROSITE" id="PS01124"/>
    </source>
</evidence>
<evidence type="ECO:0000256" key="3">
    <source>
        <dbReference type="ARBA" id="ARBA00023163"/>
    </source>
</evidence>
<keyword evidence="7" id="KW-1185">Reference proteome</keyword>
<dbReference type="PROSITE" id="PS00041">
    <property type="entry name" value="HTH_ARAC_FAMILY_1"/>
    <property type="match status" value="1"/>
</dbReference>
<dbReference type="PANTHER" id="PTHR43280">
    <property type="entry name" value="ARAC-FAMILY TRANSCRIPTIONAL REGULATOR"/>
    <property type="match status" value="1"/>
</dbReference>
<dbReference type="InterPro" id="IPR018060">
    <property type="entry name" value="HTH_AraC"/>
</dbReference>
<dbReference type="SUPFAM" id="SSF46689">
    <property type="entry name" value="Homeodomain-like"/>
    <property type="match status" value="1"/>
</dbReference>
<dbReference type="EMBL" id="JAOQIO010000098">
    <property type="protein sequence ID" value="MCU6796085.1"/>
    <property type="molecule type" value="Genomic_DNA"/>
</dbReference>
<evidence type="ECO:0000313" key="7">
    <source>
        <dbReference type="Proteomes" id="UP001652445"/>
    </source>
</evidence>
<feature type="transmembrane region" description="Helical" evidence="4">
    <location>
        <begin position="24"/>
        <end position="46"/>
    </location>
</feature>
<keyword evidence="4" id="KW-0472">Membrane</keyword>
<dbReference type="InterPro" id="IPR018062">
    <property type="entry name" value="HTH_AraC-typ_CS"/>
</dbReference>
<accession>A0ABT2UN55</accession>
<proteinExistence type="predicted"/>
<keyword evidence="1" id="KW-0805">Transcription regulation</keyword>
<feature type="domain" description="HTH araC/xylS-type" evidence="5">
    <location>
        <begin position="684"/>
        <end position="781"/>
    </location>
</feature>
<dbReference type="Pfam" id="PF12833">
    <property type="entry name" value="HTH_18"/>
    <property type="match status" value="1"/>
</dbReference>
<dbReference type="Pfam" id="PF17853">
    <property type="entry name" value="GGDEF_2"/>
    <property type="match status" value="1"/>
</dbReference>
<dbReference type="InterPro" id="IPR041522">
    <property type="entry name" value="CdaR_GGDEF"/>
</dbReference>
<dbReference type="Proteomes" id="UP001652445">
    <property type="component" value="Unassembled WGS sequence"/>
</dbReference>
<evidence type="ECO:0000256" key="2">
    <source>
        <dbReference type="ARBA" id="ARBA00023125"/>
    </source>
</evidence>
<dbReference type="PROSITE" id="PS01124">
    <property type="entry name" value="HTH_ARAC_FAMILY_2"/>
    <property type="match status" value="1"/>
</dbReference>
<protein>
    <submittedName>
        <fullName evidence="6">AraC family transcriptional regulator</fullName>
    </submittedName>
</protein>
<evidence type="ECO:0000313" key="6">
    <source>
        <dbReference type="EMBL" id="MCU6796085.1"/>
    </source>
</evidence>
<keyword evidence="4" id="KW-1133">Transmembrane helix</keyword>
<dbReference type="RefSeq" id="WP_262686936.1">
    <property type="nucleotide sequence ID" value="NZ_JAOQIO010000098.1"/>
</dbReference>
<dbReference type="PANTHER" id="PTHR43280:SF28">
    <property type="entry name" value="HTH-TYPE TRANSCRIPTIONAL ACTIVATOR RHAS"/>
    <property type="match status" value="1"/>
</dbReference>
<evidence type="ECO:0000256" key="4">
    <source>
        <dbReference type="SAM" id="Phobius"/>
    </source>
</evidence>
<gene>
    <name evidence="6" type="ORF">OB236_28590</name>
</gene>
<dbReference type="Gene3D" id="1.10.10.60">
    <property type="entry name" value="Homeodomain-like"/>
    <property type="match status" value="2"/>
</dbReference>
<dbReference type="SMART" id="SM00342">
    <property type="entry name" value="HTH_ARAC"/>
    <property type="match status" value="1"/>
</dbReference>
<reference evidence="6 7" key="1">
    <citation type="submission" date="2022-09" db="EMBL/GenBank/DDBJ databases">
        <authorList>
            <person name="Han X.L."/>
            <person name="Wang Q."/>
            <person name="Lu T."/>
        </authorList>
    </citation>
    <scope>NUCLEOTIDE SEQUENCE [LARGE SCALE GENOMIC DNA]</scope>
    <source>
        <strain evidence="6 7">WQ 127069</strain>
    </source>
</reference>
<keyword evidence="4" id="KW-0812">Transmembrane</keyword>
<sequence>MKTASFIRSFISGKANKGHFYRKSLLFVVFVACIPTAVIGISSYFVGSKNIEHEVNRTHQLQLKKEIQRIDESFSQLELSLTQWSQNPAYGSKLRNLDTVQQYADIQDLYKSILTLKASNPLIDKVALYVEGPSLIITDEMTERLTEAKEKNDFASLLQTKASVFWTLPSMNLQLKQNGSSLVLVHTLSGQGIKPFGALLLYVNPRKLESLVKNASSEEKGTSFIVSGDYRSITPSPSDNRASQELQTTLSGQLASRNNNESTFIYDFQGEAYSISTGVSNRLGYPWIYVSATPMSNLTAPVVLISRLMIGISLIVLLLALLLSWFASNKLYKPIQRIVRLIQSDNVTTAAADRGSGDEIELIEKRWQYVTRESQVLHERLDRALPALKEGFMLQLVQGHLQGLSENEVLDQMNQYGWDVEGKVFRMMLIQLHGLSNLDGRFVDGDEQLVTFAAANIIEEIVGKRVEATGFSVINFRDLTVGLLVFFPDTVSGESMKRDLYHLSNEMLQSLKQLLKVSVTISLSKAARSLVHISHTLNESRQALRYRSIEAEHAIIDTEELLPEGQGIVYPFDLENEILQTLRLGMLTESDENIQKFLVELQKQAVKEGSVKQGMQQLLGSMLHVMLQTGFNPENIFPGVNLYEQFGKLREPKEMHQWFKDKVVTPYVTELVQVQDFYIKQLITKVADTIHREYMNDLSLEYFADLYGTSTVKLSSSFKQIMSVNFIDYLTKIRIGHIKELLVTTDMKINDIALACGYQPTYFNRIFKKHEGVTASEYRDTHKNAVNASS</sequence>
<name>A0ABT2UN55_9BACL</name>
<organism evidence="6 7">
    <name type="scientific">Paenibacillus baimaensis</name>
    <dbReference type="NCBI Taxonomy" id="2982185"/>
    <lineage>
        <taxon>Bacteria</taxon>
        <taxon>Bacillati</taxon>
        <taxon>Bacillota</taxon>
        <taxon>Bacilli</taxon>
        <taxon>Bacillales</taxon>
        <taxon>Paenibacillaceae</taxon>
        <taxon>Paenibacillus</taxon>
    </lineage>
</organism>
<feature type="transmembrane region" description="Helical" evidence="4">
    <location>
        <begin position="304"/>
        <end position="327"/>
    </location>
</feature>
<keyword evidence="2" id="KW-0238">DNA-binding</keyword>
<dbReference type="Gene3D" id="6.10.340.10">
    <property type="match status" value="1"/>
</dbReference>
<evidence type="ECO:0000256" key="1">
    <source>
        <dbReference type="ARBA" id="ARBA00023015"/>
    </source>
</evidence>
<dbReference type="InterPro" id="IPR009057">
    <property type="entry name" value="Homeodomain-like_sf"/>
</dbReference>